<comment type="caution">
    <text evidence="2">The sequence shown here is derived from an EMBL/GenBank/DDBJ whole genome shotgun (WGS) entry which is preliminary data.</text>
</comment>
<evidence type="ECO:0000259" key="1">
    <source>
        <dbReference type="Pfam" id="PF16363"/>
    </source>
</evidence>
<feature type="domain" description="NAD(P)-binding" evidence="1">
    <location>
        <begin position="4"/>
        <end position="325"/>
    </location>
</feature>
<organism evidence="2 3">
    <name type="scientific">Candidatus Roizmanbacteria bacterium RIFCSPHIGHO2_12_FULL_33_9</name>
    <dbReference type="NCBI Taxonomy" id="1802045"/>
    <lineage>
        <taxon>Bacteria</taxon>
        <taxon>Candidatus Roizmaniibacteriota</taxon>
    </lineage>
</organism>
<dbReference type="AlphaFoldDB" id="A0A1F7HEU4"/>
<reference evidence="2 3" key="1">
    <citation type="journal article" date="2016" name="Nat. Commun.">
        <title>Thousands of microbial genomes shed light on interconnected biogeochemical processes in an aquifer system.</title>
        <authorList>
            <person name="Anantharaman K."/>
            <person name="Brown C.T."/>
            <person name="Hug L.A."/>
            <person name="Sharon I."/>
            <person name="Castelle C.J."/>
            <person name="Probst A.J."/>
            <person name="Thomas B.C."/>
            <person name="Singh A."/>
            <person name="Wilkins M.J."/>
            <person name="Karaoz U."/>
            <person name="Brodie E.L."/>
            <person name="Williams K.H."/>
            <person name="Hubbard S.S."/>
            <person name="Banfield J.F."/>
        </authorList>
    </citation>
    <scope>NUCLEOTIDE SEQUENCE [LARGE SCALE GENOMIC DNA]</scope>
</reference>
<dbReference type="PANTHER" id="PTHR43000">
    <property type="entry name" value="DTDP-D-GLUCOSE 4,6-DEHYDRATASE-RELATED"/>
    <property type="match status" value="1"/>
</dbReference>
<dbReference type="Gene3D" id="3.40.50.720">
    <property type="entry name" value="NAD(P)-binding Rossmann-like Domain"/>
    <property type="match status" value="1"/>
</dbReference>
<name>A0A1F7HEU4_9BACT</name>
<proteinExistence type="predicted"/>
<dbReference type="Pfam" id="PF16363">
    <property type="entry name" value="GDP_Man_Dehyd"/>
    <property type="match status" value="1"/>
</dbReference>
<evidence type="ECO:0000313" key="2">
    <source>
        <dbReference type="EMBL" id="OGK29790.1"/>
    </source>
</evidence>
<dbReference type="Proteomes" id="UP000177199">
    <property type="component" value="Unassembled WGS sequence"/>
</dbReference>
<sequence>MKILITGGAGFIGVNTAVHFLRKGHAVSIYDNLSRKNVKNNLAFLIKNFPKTEILKRDVRDFESLSKAVEGKDVVFHFAGQVAVTSSVENPREDFDNNALGTLNLLESVRLSKSKPIILYSSTNKAYGGLEDLKIIEKKTRYAFKDLPLGISENRNLDFHSPYGCSKGAADQYVRDYARIYGLKTVVFRQSCIYGPHQYGVEDQGWLAWFIIALHLGKKLTIYGNGKQVRDVLFIQDLIDAFELAIKNINRTKGKIYNIGGGFSNSISVWLEFGPMLEKLMKKKINVNFANWRPGDQRIFISDIRKAKKDFGWEPSTSIYEGLKMLYDWVRKNMG</sequence>
<dbReference type="EMBL" id="MFZV01000057">
    <property type="protein sequence ID" value="OGK29790.1"/>
    <property type="molecule type" value="Genomic_DNA"/>
</dbReference>
<gene>
    <name evidence="2" type="ORF">A3F29_01805</name>
</gene>
<dbReference type="SUPFAM" id="SSF51735">
    <property type="entry name" value="NAD(P)-binding Rossmann-fold domains"/>
    <property type="match status" value="1"/>
</dbReference>
<dbReference type="InterPro" id="IPR016040">
    <property type="entry name" value="NAD(P)-bd_dom"/>
</dbReference>
<accession>A0A1F7HEU4</accession>
<dbReference type="InterPro" id="IPR036291">
    <property type="entry name" value="NAD(P)-bd_dom_sf"/>
</dbReference>
<evidence type="ECO:0000313" key="3">
    <source>
        <dbReference type="Proteomes" id="UP000177199"/>
    </source>
</evidence>
<protein>
    <submittedName>
        <fullName evidence="2">CDP-paratose 2-epimerase</fullName>
    </submittedName>
</protein>